<organism evidence="5 6">
    <name type="scientific">Olpidium bornovanus</name>
    <dbReference type="NCBI Taxonomy" id="278681"/>
    <lineage>
        <taxon>Eukaryota</taxon>
        <taxon>Fungi</taxon>
        <taxon>Fungi incertae sedis</taxon>
        <taxon>Olpidiomycota</taxon>
        <taxon>Olpidiomycotina</taxon>
        <taxon>Olpidiomycetes</taxon>
        <taxon>Olpidiales</taxon>
        <taxon>Olpidiaceae</taxon>
        <taxon>Olpidium</taxon>
    </lineage>
</organism>
<protein>
    <recommendedName>
        <fullName evidence="1">glutathione transferase</fullName>
        <ecNumber evidence="1">2.5.1.18</ecNumber>
    </recommendedName>
</protein>
<dbReference type="InterPro" id="IPR036282">
    <property type="entry name" value="Glutathione-S-Trfase_C_sf"/>
</dbReference>
<comment type="caution">
    <text evidence="5">The sequence shown here is derived from an EMBL/GenBank/DDBJ whole genome shotgun (WGS) entry which is preliminary data.</text>
</comment>
<dbReference type="GO" id="GO:0006749">
    <property type="term" value="P:glutathione metabolic process"/>
    <property type="evidence" value="ECO:0007669"/>
    <property type="project" value="TreeGrafter"/>
</dbReference>
<feature type="domain" description="GST N-terminal" evidence="3">
    <location>
        <begin position="1"/>
        <end position="37"/>
    </location>
</feature>
<dbReference type="PROSITE" id="PS50404">
    <property type="entry name" value="GST_NTER"/>
    <property type="match status" value="1"/>
</dbReference>
<accession>A0A8H8A1D9</accession>
<dbReference type="SUPFAM" id="SSF52833">
    <property type="entry name" value="Thioredoxin-like"/>
    <property type="match status" value="1"/>
</dbReference>
<dbReference type="InterPro" id="IPR010987">
    <property type="entry name" value="Glutathione-S-Trfase_C-like"/>
</dbReference>
<dbReference type="InterPro" id="IPR040079">
    <property type="entry name" value="Glutathione_S-Trfase"/>
</dbReference>
<dbReference type="PANTHER" id="PTHR43900">
    <property type="entry name" value="GLUTATHIONE S-TRANSFERASE RHO"/>
    <property type="match status" value="1"/>
</dbReference>
<dbReference type="Pfam" id="PF13417">
    <property type="entry name" value="GST_N_3"/>
    <property type="match status" value="1"/>
</dbReference>
<dbReference type="Proteomes" id="UP000673691">
    <property type="component" value="Unassembled WGS sequence"/>
</dbReference>
<feature type="domain" description="GST C-terminal" evidence="4">
    <location>
        <begin position="44"/>
        <end position="119"/>
    </location>
</feature>
<dbReference type="SFLD" id="SFLDG00358">
    <property type="entry name" value="Main_(cytGST)"/>
    <property type="match status" value="1"/>
</dbReference>
<evidence type="ECO:0000256" key="1">
    <source>
        <dbReference type="ARBA" id="ARBA00012452"/>
    </source>
</evidence>
<evidence type="ECO:0000256" key="2">
    <source>
        <dbReference type="ARBA" id="ARBA00022679"/>
    </source>
</evidence>
<evidence type="ECO:0000259" key="4">
    <source>
        <dbReference type="PROSITE" id="PS50405"/>
    </source>
</evidence>
<dbReference type="EC" id="2.5.1.18" evidence="1"/>
<dbReference type="PANTHER" id="PTHR43900:SF3">
    <property type="entry name" value="GLUTATHIONE S-TRANSFERASE RHO"/>
    <property type="match status" value="1"/>
</dbReference>
<name>A0A8H8A1D9_9FUNG</name>
<sequence>MKLQPFGQIPALDDDGFIIYESRAICQYLCDKAGAAGNKIFPTDLKKRAIVQQMISVEVSHYNPAVSGLTTETVFKKLFYNAEPDPAKVKEHRENVEKCLDVYDKILANQPYLCGQEFT</sequence>
<keyword evidence="6" id="KW-1185">Reference proteome</keyword>
<gene>
    <name evidence="5" type="ORF">BJ554DRAFT_1522</name>
</gene>
<dbReference type="AlphaFoldDB" id="A0A8H8A1D9"/>
<dbReference type="Gene3D" id="1.20.1050.10">
    <property type="match status" value="1"/>
</dbReference>
<evidence type="ECO:0000259" key="3">
    <source>
        <dbReference type="PROSITE" id="PS50404"/>
    </source>
</evidence>
<dbReference type="OrthoDB" id="249703at2759"/>
<dbReference type="InterPro" id="IPR004045">
    <property type="entry name" value="Glutathione_S-Trfase_N"/>
</dbReference>
<dbReference type="EMBL" id="JAEFCI010001080">
    <property type="protein sequence ID" value="KAG5463140.1"/>
    <property type="molecule type" value="Genomic_DNA"/>
</dbReference>
<evidence type="ECO:0000313" key="6">
    <source>
        <dbReference type="Proteomes" id="UP000673691"/>
    </source>
</evidence>
<dbReference type="InterPro" id="IPR036249">
    <property type="entry name" value="Thioredoxin-like_sf"/>
</dbReference>
<keyword evidence="2" id="KW-0808">Transferase</keyword>
<dbReference type="GO" id="GO:0005737">
    <property type="term" value="C:cytoplasm"/>
    <property type="evidence" value="ECO:0007669"/>
    <property type="project" value="TreeGrafter"/>
</dbReference>
<dbReference type="SFLD" id="SFLDS00019">
    <property type="entry name" value="Glutathione_Transferase_(cytos"/>
    <property type="match status" value="1"/>
</dbReference>
<dbReference type="GO" id="GO:0043295">
    <property type="term" value="F:glutathione binding"/>
    <property type="evidence" value="ECO:0007669"/>
    <property type="project" value="TreeGrafter"/>
</dbReference>
<proteinExistence type="predicted"/>
<reference evidence="5 6" key="1">
    <citation type="journal article" name="Sci. Rep.">
        <title>Genome-scale phylogenetic analyses confirm Olpidium as the closest living zoosporic fungus to the non-flagellated, terrestrial fungi.</title>
        <authorList>
            <person name="Chang Y."/>
            <person name="Rochon D."/>
            <person name="Sekimoto S."/>
            <person name="Wang Y."/>
            <person name="Chovatia M."/>
            <person name="Sandor L."/>
            <person name="Salamov A."/>
            <person name="Grigoriev I.V."/>
            <person name="Stajich J.E."/>
            <person name="Spatafora J.W."/>
        </authorList>
    </citation>
    <scope>NUCLEOTIDE SEQUENCE [LARGE SCALE GENOMIC DNA]</scope>
    <source>
        <strain evidence="5">S191</strain>
    </source>
</reference>
<dbReference type="Gene3D" id="3.40.30.10">
    <property type="entry name" value="Glutaredoxin"/>
    <property type="match status" value="1"/>
</dbReference>
<evidence type="ECO:0000313" key="5">
    <source>
        <dbReference type="EMBL" id="KAG5463140.1"/>
    </source>
</evidence>
<dbReference type="SUPFAM" id="SSF47616">
    <property type="entry name" value="GST C-terminal domain-like"/>
    <property type="match status" value="1"/>
</dbReference>
<dbReference type="GO" id="GO:0004364">
    <property type="term" value="F:glutathione transferase activity"/>
    <property type="evidence" value="ECO:0007669"/>
    <property type="project" value="UniProtKB-EC"/>
</dbReference>
<dbReference type="PROSITE" id="PS50405">
    <property type="entry name" value="GST_CTER"/>
    <property type="match status" value="1"/>
</dbReference>